<keyword evidence="4" id="KW-0998">Cell outer membrane</keyword>
<evidence type="ECO:0000256" key="3">
    <source>
        <dbReference type="ARBA" id="ARBA00023136"/>
    </source>
</evidence>
<evidence type="ECO:0000313" key="7">
    <source>
        <dbReference type="EMBL" id="MBV4355869.1"/>
    </source>
</evidence>
<protein>
    <submittedName>
        <fullName evidence="7">RagB/SusD family nutrient uptake outer membrane protein</fullName>
    </submittedName>
</protein>
<evidence type="ECO:0000256" key="2">
    <source>
        <dbReference type="ARBA" id="ARBA00022729"/>
    </source>
</evidence>
<comment type="subcellular location">
    <subcellularLocation>
        <location evidence="1">Cell outer membrane</location>
    </subcellularLocation>
</comment>
<evidence type="ECO:0000313" key="8">
    <source>
        <dbReference type="Proteomes" id="UP000812270"/>
    </source>
</evidence>
<name>A0A9E2S7E8_9BACT</name>
<dbReference type="GO" id="GO:0009279">
    <property type="term" value="C:cell outer membrane"/>
    <property type="evidence" value="ECO:0007669"/>
    <property type="project" value="UniProtKB-SubCell"/>
</dbReference>
<accession>A0A9E2S7E8</accession>
<reference evidence="7" key="1">
    <citation type="submission" date="2021-06" db="EMBL/GenBank/DDBJ databases">
        <authorList>
            <person name="Huq M.A."/>
        </authorList>
    </citation>
    <scope>NUCLEOTIDE SEQUENCE</scope>
    <source>
        <strain evidence="7">MAH-26</strain>
    </source>
</reference>
<evidence type="ECO:0000256" key="1">
    <source>
        <dbReference type="ARBA" id="ARBA00004442"/>
    </source>
</evidence>
<dbReference type="InterPro" id="IPR033985">
    <property type="entry name" value="SusD-like_N"/>
</dbReference>
<evidence type="ECO:0000259" key="6">
    <source>
        <dbReference type="Pfam" id="PF14322"/>
    </source>
</evidence>
<gene>
    <name evidence="7" type="ORF">KTO63_01835</name>
</gene>
<keyword evidence="8" id="KW-1185">Reference proteome</keyword>
<feature type="domain" description="RagB/SusD" evidence="5">
    <location>
        <begin position="297"/>
        <end position="562"/>
    </location>
</feature>
<organism evidence="7 8">
    <name type="scientific">Pinibacter aurantiacus</name>
    <dbReference type="NCBI Taxonomy" id="2851599"/>
    <lineage>
        <taxon>Bacteria</taxon>
        <taxon>Pseudomonadati</taxon>
        <taxon>Bacteroidota</taxon>
        <taxon>Chitinophagia</taxon>
        <taxon>Chitinophagales</taxon>
        <taxon>Chitinophagaceae</taxon>
        <taxon>Pinibacter</taxon>
    </lineage>
</organism>
<proteinExistence type="predicted"/>
<evidence type="ECO:0000256" key="4">
    <source>
        <dbReference type="ARBA" id="ARBA00023237"/>
    </source>
</evidence>
<evidence type="ECO:0000259" key="5">
    <source>
        <dbReference type="Pfam" id="PF07980"/>
    </source>
</evidence>
<dbReference type="EMBL" id="JAHSPG010000001">
    <property type="protein sequence ID" value="MBV4355869.1"/>
    <property type="molecule type" value="Genomic_DNA"/>
</dbReference>
<dbReference type="AlphaFoldDB" id="A0A9E2S7E8"/>
<feature type="domain" description="SusD-like N-terminal" evidence="6">
    <location>
        <begin position="82"/>
        <end position="224"/>
    </location>
</feature>
<dbReference type="PROSITE" id="PS51257">
    <property type="entry name" value="PROKAR_LIPOPROTEIN"/>
    <property type="match status" value="1"/>
</dbReference>
<dbReference type="Proteomes" id="UP000812270">
    <property type="component" value="Unassembled WGS sequence"/>
</dbReference>
<dbReference type="CDD" id="cd08977">
    <property type="entry name" value="SusD"/>
    <property type="match status" value="1"/>
</dbReference>
<comment type="caution">
    <text evidence="7">The sequence shown here is derived from an EMBL/GenBank/DDBJ whole genome shotgun (WGS) entry which is preliminary data.</text>
</comment>
<keyword evidence="2" id="KW-0732">Signal</keyword>
<dbReference type="RefSeq" id="WP_217789415.1">
    <property type="nucleotide sequence ID" value="NZ_JAHSPG010000001.1"/>
</dbReference>
<keyword evidence="3" id="KW-0472">Membrane</keyword>
<dbReference type="Pfam" id="PF07980">
    <property type="entry name" value="SusD_RagB"/>
    <property type="match status" value="1"/>
</dbReference>
<dbReference type="InterPro" id="IPR012944">
    <property type="entry name" value="SusD_RagB_dom"/>
</dbReference>
<sequence>MKSINIFAGTLLAVFTFTACSKQLDQYSQSELSSETYWTTETEARLAVNSCYSFLSNSYAIGSPVYNALFNEAFADNGYGVNSWDSDAQLISAGAITPAGMIYTGYDYTRVSLCNNVLTNISKVPMDETLKKRYIAEARVLRAFWYFLNTQYYGPMPLVTDYTSDPKTLDITPVSQEKLFDFITSELDAASADLPDSYSGSGAGNEKGRVTKWAAIALEARAYLYRGNWPKAAELSKKIIDGGQFKLFRVNALTTADMADDYSSLVTFADDNAKTKFYKGLRSYEKQFWAENDFNSEVIFDAGFVQNSPYSFSTPCQLVLPPSYVGGWTGMLPTQALVDAYWKADGTMFTPPSNEQRANNYNEGAPTAAYFNEFKNRDTRLYASVVFPGNSWNALIKDDPGGLGTGICYWSPDYNPLGYNLRKLVDPNYVLDWTSPQNFPLVRYAEMLLTYAEAQNEAAGPDASVYAALNDIRDRSGMPSVTPGLSKDAMRDVIRNERRIELAGEGFRYDDMRRWYKGQEQIDKMQGIYSIDNTLIQPRDWQLKDSLLPYPQDAVDRNPALKDAQTGKGY</sequence>
<dbReference type="Pfam" id="PF14322">
    <property type="entry name" value="SusD-like_3"/>
    <property type="match status" value="1"/>
</dbReference>